<proteinExistence type="predicted"/>
<protein>
    <submittedName>
        <fullName evidence="2">Uncharacterized protein</fullName>
    </submittedName>
</protein>
<reference evidence="2" key="1">
    <citation type="submission" date="2019-09" db="EMBL/GenBank/DDBJ databases">
        <authorList>
            <person name="Hjerde E."/>
        </authorList>
    </citation>
    <scope>NUCLEOTIDE SEQUENCE</scope>
    <source>
        <strain evidence="2">06/09/160</strain>
    </source>
</reference>
<evidence type="ECO:0000256" key="1">
    <source>
        <dbReference type="SAM" id="MobiDB-lite"/>
    </source>
</evidence>
<feature type="region of interest" description="Disordered" evidence="1">
    <location>
        <begin position="129"/>
        <end position="174"/>
    </location>
</feature>
<name>A0A5Q4ZSU4_9GAMM</name>
<feature type="compositionally biased region" description="Basic and acidic residues" evidence="1">
    <location>
        <begin position="129"/>
        <end position="139"/>
    </location>
</feature>
<organism evidence="2">
    <name type="scientific">Aliivibrio wodanis</name>
    <dbReference type="NCBI Taxonomy" id="80852"/>
    <lineage>
        <taxon>Bacteria</taxon>
        <taxon>Pseudomonadati</taxon>
        <taxon>Pseudomonadota</taxon>
        <taxon>Gammaproteobacteria</taxon>
        <taxon>Vibrionales</taxon>
        <taxon>Vibrionaceae</taxon>
        <taxon>Aliivibrio</taxon>
    </lineage>
</organism>
<dbReference type="EMBL" id="LR721750">
    <property type="protein sequence ID" value="VVV04428.1"/>
    <property type="molecule type" value="Genomic_DNA"/>
</dbReference>
<evidence type="ECO:0000313" key="2">
    <source>
        <dbReference type="EMBL" id="VVV04428.1"/>
    </source>
</evidence>
<dbReference type="InterPro" id="IPR057869">
    <property type="entry name" value="HP1_YO34"/>
</dbReference>
<sequence>MTQLALDAEIIPLKSPKINLSLELKAEDMSGQTSGTDASEQGDKGMVLSVSGLIPYREAKTLKRLMVLSRQKEDGKRKIYRIGNELAKSMTIRQVRFMGRVTADEQENLMAWKVSFQLREYLSVSEVKEQRENEKEKQVQTDSTENTAAVEPKAHAAVTNSTEQSQPTRFEDAVLQKERILG</sequence>
<dbReference type="AlphaFoldDB" id="A0A5Q4ZSU4"/>
<gene>
    <name evidence="2" type="ORF">AW0309160_01823</name>
</gene>
<accession>A0A5Q4ZSU4</accession>
<feature type="compositionally biased region" description="Polar residues" evidence="1">
    <location>
        <begin position="158"/>
        <end position="168"/>
    </location>
</feature>
<dbReference type="Pfam" id="PF25759">
    <property type="entry name" value="HP1_ORF34"/>
    <property type="match status" value="1"/>
</dbReference>